<keyword evidence="1" id="KW-0472">Membrane</keyword>
<evidence type="ECO:0000313" key="3">
    <source>
        <dbReference type="Proteomes" id="UP000002282"/>
    </source>
</evidence>
<dbReference type="KEGG" id="dya:Dyak_GE28330"/>
<feature type="transmembrane region" description="Helical" evidence="1">
    <location>
        <begin position="6"/>
        <end position="34"/>
    </location>
</feature>
<evidence type="ECO:0000256" key="1">
    <source>
        <dbReference type="SAM" id="Phobius"/>
    </source>
</evidence>
<evidence type="ECO:0000313" key="2">
    <source>
        <dbReference type="EMBL" id="KRK05540.1"/>
    </source>
</evidence>
<dbReference type="AlphaFoldDB" id="A0A0R1EEC9"/>
<organism evidence="2 3">
    <name type="scientific">Drosophila yakuba</name>
    <name type="common">Fruit fly</name>
    <dbReference type="NCBI Taxonomy" id="7245"/>
    <lineage>
        <taxon>Eukaryota</taxon>
        <taxon>Metazoa</taxon>
        <taxon>Ecdysozoa</taxon>
        <taxon>Arthropoda</taxon>
        <taxon>Hexapoda</taxon>
        <taxon>Insecta</taxon>
        <taxon>Pterygota</taxon>
        <taxon>Neoptera</taxon>
        <taxon>Endopterygota</taxon>
        <taxon>Diptera</taxon>
        <taxon>Brachycera</taxon>
        <taxon>Muscomorpha</taxon>
        <taxon>Ephydroidea</taxon>
        <taxon>Drosophilidae</taxon>
        <taxon>Drosophila</taxon>
        <taxon>Sophophora</taxon>
    </lineage>
</organism>
<sequence>MHLFTYSMIICFAGFYFMFGCRQVSLIDGLLCLLHCSYLLSGLRFQRYTLLGLRDAGYDPFQGLDLLDTFLWTGYDTARY</sequence>
<name>A0A0R1EEC9_DROYA</name>
<keyword evidence="1" id="KW-1133">Transmembrane helix</keyword>
<reference evidence="2 3" key="1">
    <citation type="journal article" date="2007" name="Nature">
        <title>Evolution of genes and genomes on the Drosophila phylogeny.</title>
        <authorList>
            <consortium name="Drosophila 12 Genomes Consortium"/>
            <person name="Clark A.G."/>
            <person name="Eisen M.B."/>
            <person name="Smith D.R."/>
            <person name="Bergman C.M."/>
            <person name="Oliver B."/>
            <person name="Markow T.A."/>
            <person name="Kaufman T.C."/>
            <person name="Kellis M."/>
            <person name="Gelbart W."/>
            <person name="Iyer V.N."/>
            <person name="Pollard D.A."/>
            <person name="Sackton T.B."/>
            <person name="Larracuente A.M."/>
            <person name="Singh N.D."/>
            <person name="Abad J.P."/>
            <person name="Abt D.N."/>
            <person name="Adryan B."/>
            <person name="Aguade M."/>
            <person name="Akashi H."/>
            <person name="Anderson W.W."/>
            <person name="Aquadro C.F."/>
            <person name="Ardell D.H."/>
            <person name="Arguello R."/>
            <person name="Artieri C.G."/>
            <person name="Barbash D.A."/>
            <person name="Barker D."/>
            <person name="Barsanti P."/>
            <person name="Batterham P."/>
            <person name="Batzoglou S."/>
            <person name="Begun D."/>
            <person name="Bhutkar A."/>
            <person name="Blanco E."/>
            <person name="Bosak S.A."/>
            <person name="Bradley R.K."/>
            <person name="Brand A.D."/>
            <person name="Brent M.R."/>
            <person name="Brooks A.N."/>
            <person name="Brown R.H."/>
            <person name="Butlin R.K."/>
            <person name="Caggese C."/>
            <person name="Calvi B.R."/>
            <person name="Bernardo de Carvalho A."/>
            <person name="Caspi A."/>
            <person name="Castrezana S."/>
            <person name="Celniker S.E."/>
            <person name="Chang J.L."/>
            <person name="Chapple C."/>
            <person name="Chatterji S."/>
            <person name="Chinwalla A."/>
            <person name="Civetta A."/>
            <person name="Clifton S.W."/>
            <person name="Comeron J.M."/>
            <person name="Costello J.C."/>
            <person name="Coyne J.A."/>
            <person name="Daub J."/>
            <person name="David R.G."/>
            <person name="Delcher A.L."/>
            <person name="Delehaunty K."/>
            <person name="Do C.B."/>
            <person name="Ebling H."/>
            <person name="Edwards K."/>
            <person name="Eickbush T."/>
            <person name="Evans J.D."/>
            <person name="Filipski A."/>
            <person name="Findeiss S."/>
            <person name="Freyhult E."/>
            <person name="Fulton L."/>
            <person name="Fulton R."/>
            <person name="Garcia A.C."/>
            <person name="Gardiner A."/>
            <person name="Garfield D.A."/>
            <person name="Garvin B.E."/>
            <person name="Gibson G."/>
            <person name="Gilbert D."/>
            <person name="Gnerre S."/>
            <person name="Godfrey J."/>
            <person name="Good R."/>
            <person name="Gotea V."/>
            <person name="Gravely B."/>
            <person name="Greenberg A.J."/>
            <person name="Griffiths-Jones S."/>
            <person name="Gross S."/>
            <person name="Guigo R."/>
            <person name="Gustafson E.A."/>
            <person name="Haerty W."/>
            <person name="Hahn M.W."/>
            <person name="Halligan D.L."/>
            <person name="Halpern A.L."/>
            <person name="Halter G.M."/>
            <person name="Han M.V."/>
            <person name="Heger A."/>
            <person name="Hillier L."/>
            <person name="Hinrichs A.S."/>
            <person name="Holmes I."/>
            <person name="Hoskins R.A."/>
            <person name="Hubisz M.J."/>
            <person name="Hultmark D."/>
            <person name="Huntley M.A."/>
            <person name="Jaffe D.B."/>
            <person name="Jagadeeshan S."/>
            <person name="Jeck W.R."/>
            <person name="Johnson J."/>
            <person name="Jones C.D."/>
            <person name="Jordan W.C."/>
            <person name="Karpen G.H."/>
            <person name="Kataoka E."/>
            <person name="Keightley P.D."/>
            <person name="Kheradpour P."/>
            <person name="Kirkness E.F."/>
            <person name="Koerich L.B."/>
            <person name="Kristiansen K."/>
            <person name="Kudrna D."/>
            <person name="Kulathinal R.J."/>
            <person name="Kumar S."/>
            <person name="Kwok R."/>
            <person name="Lander E."/>
            <person name="Langley C.H."/>
            <person name="Lapoint R."/>
            <person name="Lazzaro B.P."/>
            <person name="Lee S.J."/>
            <person name="Levesque L."/>
            <person name="Li R."/>
            <person name="Lin C.F."/>
            <person name="Lin M.F."/>
            <person name="Lindblad-Toh K."/>
            <person name="Llopart A."/>
            <person name="Long M."/>
            <person name="Low L."/>
            <person name="Lozovsky E."/>
            <person name="Lu J."/>
            <person name="Luo M."/>
            <person name="Machado C.A."/>
            <person name="Makalowski W."/>
            <person name="Marzo M."/>
            <person name="Matsuda M."/>
            <person name="Matzkin L."/>
            <person name="McAllister B."/>
            <person name="McBride C.S."/>
            <person name="McKernan B."/>
            <person name="McKernan K."/>
            <person name="Mendez-Lago M."/>
            <person name="Minx P."/>
            <person name="Mollenhauer M.U."/>
            <person name="Montooth K."/>
            <person name="Mount S.M."/>
            <person name="Mu X."/>
            <person name="Myers E."/>
            <person name="Negre B."/>
            <person name="Newfeld S."/>
            <person name="Nielsen R."/>
            <person name="Noor M.A."/>
            <person name="O'Grady P."/>
            <person name="Pachter L."/>
            <person name="Papaceit M."/>
            <person name="Parisi M.J."/>
            <person name="Parisi M."/>
            <person name="Parts L."/>
            <person name="Pedersen J.S."/>
            <person name="Pesole G."/>
            <person name="Phillippy A.M."/>
            <person name="Ponting C.P."/>
            <person name="Pop M."/>
            <person name="Porcelli D."/>
            <person name="Powell J.R."/>
            <person name="Prohaska S."/>
            <person name="Pruitt K."/>
            <person name="Puig M."/>
            <person name="Quesneville H."/>
            <person name="Ram K.R."/>
            <person name="Rand D."/>
            <person name="Rasmussen M.D."/>
            <person name="Reed L.K."/>
            <person name="Reenan R."/>
            <person name="Reily A."/>
            <person name="Remington K.A."/>
            <person name="Rieger T.T."/>
            <person name="Ritchie M.G."/>
            <person name="Robin C."/>
            <person name="Rogers Y.H."/>
            <person name="Rohde C."/>
            <person name="Rozas J."/>
            <person name="Rubenfield M.J."/>
            <person name="Ruiz A."/>
            <person name="Russo S."/>
            <person name="Salzberg S.L."/>
            <person name="Sanchez-Gracia A."/>
            <person name="Saranga D.J."/>
            <person name="Sato H."/>
            <person name="Schaeffer S.W."/>
            <person name="Schatz M.C."/>
            <person name="Schlenke T."/>
            <person name="Schwartz R."/>
            <person name="Segarra C."/>
            <person name="Singh R.S."/>
            <person name="Sirot L."/>
            <person name="Sirota M."/>
            <person name="Sisneros N.B."/>
            <person name="Smith C.D."/>
            <person name="Smith T.F."/>
            <person name="Spieth J."/>
            <person name="Stage D.E."/>
            <person name="Stark A."/>
            <person name="Stephan W."/>
            <person name="Strausberg R.L."/>
            <person name="Strempel S."/>
            <person name="Sturgill D."/>
            <person name="Sutton G."/>
            <person name="Sutton G.G."/>
            <person name="Tao W."/>
            <person name="Teichmann S."/>
            <person name="Tobari Y.N."/>
            <person name="Tomimura Y."/>
            <person name="Tsolas J.M."/>
            <person name="Valente V.L."/>
            <person name="Venter E."/>
            <person name="Venter J.C."/>
            <person name="Vicario S."/>
            <person name="Vieira F.G."/>
            <person name="Vilella A.J."/>
            <person name="Villasante A."/>
            <person name="Walenz B."/>
            <person name="Wang J."/>
            <person name="Wasserman M."/>
            <person name="Watts T."/>
            <person name="Wilson D."/>
            <person name="Wilson R.K."/>
            <person name="Wing R.A."/>
            <person name="Wolfner M.F."/>
            <person name="Wong A."/>
            <person name="Wong G.K."/>
            <person name="Wu C.I."/>
            <person name="Wu G."/>
            <person name="Yamamoto D."/>
            <person name="Yang H.P."/>
            <person name="Yang S.P."/>
            <person name="Yorke J.A."/>
            <person name="Yoshida K."/>
            <person name="Zdobnov E."/>
            <person name="Zhang P."/>
            <person name="Zhang Y."/>
            <person name="Zimin A.V."/>
            <person name="Baldwin J."/>
            <person name="Abdouelleil A."/>
            <person name="Abdulkadir J."/>
            <person name="Abebe A."/>
            <person name="Abera B."/>
            <person name="Abreu J."/>
            <person name="Acer S.C."/>
            <person name="Aftuck L."/>
            <person name="Alexander A."/>
            <person name="An P."/>
            <person name="Anderson E."/>
            <person name="Anderson S."/>
            <person name="Arachi H."/>
            <person name="Azer M."/>
            <person name="Bachantsang P."/>
            <person name="Barry A."/>
            <person name="Bayul T."/>
            <person name="Berlin A."/>
            <person name="Bessette D."/>
            <person name="Bloom T."/>
            <person name="Blye J."/>
            <person name="Boguslavskiy L."/>
            <person name="Bonnet C."/>
            <person name="Boukhgalter B."/>
            <person name="Bourzgui I."/>
            <person name="Brown A."/>
            <person name="Cahill P."/>
            <person name="Channer S."/>
            <person name="Cheshatsang Y."/>
            <person name="Chuda L."/>
            <person name="Citroen M."/>
            <person name="Collymore A."/>
            <person name="Cooke P."/>
            <person name="Costello M."/>
            <person name="D'Aco K."/>
            <person name="Daza R."/>
            <person name="De Haan G."/>
            <person name="DeGray S."/>
            <person name="DeMaso C."/>
            <person name="Dhargay N."/>
            <person name="Dooley K."/>
            <person name="Dooley E."/>
            <person name="Doricent M."/>
            <person name="Dorje P."/>
            <person name="Dorjee K."/>
            <person name="Dupes A."/>
            <person name="Elong R."/>
            <person name="Falk J."/>
            <person name="Farina A."/>
            <person name="Faro S."/>
            <person name="Ferguson D."/>
            <person name="Fisher S."/>
            <person name="Foley C.D."/>
            <person name="Franke A."/>
            <person name="Friedrich D."/>
            <person name="Gadbois L."/>
            <person name="Gearin G."/>
            <person name="Gearin C.R."/>
            <person name="Giannoukos G."/>
            <person name="Goode T."/>
            <person name="Graham J."/>
            <person name="Grandbois E."/>
            <person name="Grewal S."/>
            <person name="Gyaltsen K."/>
            <person name="Hafez N."/>
            <person name="Hagos B."/>
            <person name="Hall J."/>
            <person name="Henson C."/>
            <person name="Hollinger A."/>
            <person name="Honan T."/>
            <person name="Huard M.D."/>
            <person name="Hughes L."/>
            <person name="Hurhula B."/>
            <person name="Husby M.E."/>
            <person name="Kamat A."/>
            <person name="Kanga B."/>
            <person name="Kashin S."/>
            <person name="Khazanovich D."/>
            <person name="Kisner P."/>
            <person name="Lance K."/>
            <person name="Lara M."/>
            <person name="Lee W."/>
            <person name="Lennon N."/>
            <person name="Letendre F."/>
            <person name="LeVine R."/>
            <person name="Lipovsky A."/>
            <person name="Liu X."/>
            <person name="Liu J."/>
            <person name="Liu S."/>
            <person name="Lokyitsang T."/>
            <person name="Lokyitsang Y."/>
            <person name="Lubonja R."/>
            <person name="Lui A."/>
            <person name="MacDonald P."/>
            <person name="Magnisalis V."/>
            <person name="Maru K."/>
            <person name="Matthews C."/>
            <person name="McCusker W."/>
            <person name="McDonough S."/>
            <person name="Mehta T."/>
            <person name="Meldrim J."/>
            <person name="Meneus L."/>
            <person name="Mihai O."/>
            <person name="Mihalev A."/>
            <person name="Mihova T."/>
            <person name="Mittelman R."/>
            <person name="Mlenga V."/>
            <person name="Montmayeur A."/>
            <person name="Mulrain L."/>
            <person name="Navidi A."/>
            <person name="Naylor J."/>
            <person name="Negash T."/>
            <person name="Nguyen T."/>
            <person name="Nguyen N."/>
            <person name="Nicol R."/>
            <person name="Norbu C."/>
            <person name="Norbu N."/>
            <person name="Novod N."/>
            <person name="O'Neill B."/>
            <person name="Osman S."/>
            <person name="Markiewicz E."/>
            <person name="Oyono O.L."/>
            <person name="Patti C."/>
            <person name="Phunkhang P."/>
            <person name="Pierre F."/>
            <person name="Priest M."/>
            <person name="Raghuraman S."/>
            <person name="Rege F."/>
            <person name="Reyes R."/>
            <person name="Rise C."/>
            <person name="Rogov P."/>
            <person name="Ross K."/>
            <person name="Ryan E."/>
            <person name="Settipalli S."/>
            <person name="Shea T."/>
            <person name="Sherpa N."/>
            <person name="Shi L."/>
            <person name="Shih D."/>
            <person name="Sparrow T."/>
            <person name="Spaulding J."/>
            <person name="Stalker J."/>
            <person name="Stange-Thomann N."/>
            <person name="Stavropoulos S."/>
            <person name="Stone C."/>
            <person name="Strader C."/>
            <person name="Tesfaye S."/>
            <person name="Thomson T."/>
            <person name="Thoulutsang Y."/>
            <person name="Thoulutsang D."/>
            <person name="Topham K."/>
            <person name="Topping I."/>
            <person name="Tsamla T."/>
            <person name="Vassiliev H."/>
            <person name="Vo A."/>
            <person name="Wangchuk T."/>
            <person name="Wangdi T."/>
            <person name="Weiand M."/>
            <person name="Wilkinson J."/>
            <person name="Wilson A."/>
            <person name="Yadav S."/>
            <person name="Young G."/>
            <person name="Yu Q."/>
            <person name="Zembek L."/>
            <person name="Zhong D."/>
            <person name="Zimmer A."/>
            <person name="Zwirko Z."/>
            <person name="Jaffe D.B."/>
            <person name="Alvarez P."/>
            <person name="Brockman W."/>
            <person name="Butler J."/>
            <person name="Chin C."/>
            <person name="Gnerre S."/>
            <person name="Grabherr M."/>
            <person name="Kleber M."/>
            <person name="Mauceli E."/>
            <person name="MacCallum I."/>
        </authorList>
    </citation>
    <scope>NUCLEOTIDE SEQUENCE [LARGE SCALE GENOMIC DNA]</scope>
    <source>
        <strain evidence="3">Tai18E2 / Tucson 14021-0261.01</strain>
    </source>
</reference>
<keyword evidence="1" id="KW-0812">Transmembrane</keyword>
<reference evidence="2 3" key="2">
    <citation type="journal article" date="2007" name="PLoS Biol.">
        <title>Principles of genome evolution in the Drosophila melanogaster species group.</title>
        <authorList>
            <person name="Ranz J.M."/>
            <person name="Maurin D."/>
            <person name="Chan Y.S."/>
            <person name="von Grotthuss M."/>
            <person name="Hillier L.W."/>
            <person name="Roote J."/>
            <person name="Ashburner M."/>
            <person name="Bergman C.M."/>
        </authorList>
    </citation>
    <scope>NUCLEOTIDE SEQUENCE [LARGE SCALE GENOMIC DNA]</scope>
    <source>
        <strain evidence="3">Tai18E2 / Tucson 14021-0261.01</strain>
    </source>
</reference>
<dbReference type="Proteomes" id="UP000002282">
    <property type="component" value="Unassembled WGS sequence"/>
</dbReference>
<proteinExistence type="predicted"/>
<gene>
    <name evidence="2" type="primary">Dyak\GE28330</name>
    <name evidence="2" type="synonym">GE28330</name>
    <name evidence="2" type="ORF">Dyak_GE28330</name>
</gene>
<protein>
    <submittedName>
        <fullName evidence="2">Uncharacterized protein</fullName>
    </submittedName>
</protein>
<dbReference type="EMBL" id="CH892678">
    <property type="protein sequence ID" value="KRK05540.1"/>
    <property type="molecule type" value="Genomic_DNA"/>
</dbReference>
<keyword evidence="3" id="KW-1185">Reference proteome</keyword>
<accession>A0A0R1EEC9</accession>